<feature type="region of interest" description="Disordered" evidence="2">
    <location>
        <begin position="131"/>
        <end position="200"/>
    </location>
</feature>
<feature type="region of interest" description="Disordered" evidence="2">
    <location>
        <begin position="412"/>
        <end position="432"/>
    </location>
</feature>
<comment type="similarity">
    <text evidence="1">Belongs to the CWC26 family.</text>
</comment>
<dbReference type="Gene3D" id="2.20.25.10">
    <property type="match status" value="1"/>
</dbReference>
<feature type="compositionally biased region" description="Polar residues" evidence="2">
    <location>
        <begin position="413"/>
        <end position="425"/>
    </location>
</feature>
<dbReference type="Pfam" id="PF09736">
    <property type="entry name" value="Bud13"/>
    <property type="match status" value="1"/>
</dbReference>
<feature type="compositionally biased region" description="Low complexity" evidence="2">
    <location>
        <begin position="25"/>
        <end position="34"/>
    </location>
</feature>
<keyword evidence="4" id="KW-1185">Reference proteome</keyword>
<feature type="region of interest" description="Disordered" evidence="2">
    <location>
        <begin position="25"/>
        <end position="88"/>
    </location>
</feature>
<dbReference type="PANTHER" id="PTHR31809">
    <property type="entry name" value="BUD13 HOMOLOG"/>
    <property type="match status" value="1"/>
</dbReference>
<dbReference type="AlphaFoldDB" id="A0A507CMF8"/>
<dbReference type="CDD" id="cd21089">
    <property type="entry name" value="Trm112-like"/>
    <property type="match status" value="1"/>
</dbReference>
<feature type="compositionally biased region" description="Basic and acidic residues" evidence="2">
    <location>
        <begin position="218"/>
        <end position="228"/>
    </location>
</feature>
<gene>
    <name evidence="3" type="ORF">SeMB42_g06115</name>
</gene>
<sequence length="566" mass="63405">MNSACRAVAEMSNLQAYLAKKYLSAPPSAAAPSSNAVQKQRKKKLRQPARASTTVVDEDVDGWQRSSYTSRRKLGCADDHDDDDTSPLVVEDGSAVAASAFKSSNWVTINNGNEIDQEESAAMKVAAEEGLIVNDDGDPNALVSTSDDDARPRKRRRRPDSDDDHHHRPPRRPSGSVSPEPHRTRRRHSSTPPPASTNVVRMADGTAAGLQTGASVRADLDRTKREQDSVLSRIANQGGRDAETIYRDKTGKKVDIAAERAELLAQRRKREAEEEKQMEWGKGLVQSREKETSFKRIEMERSAPLAVYKDDVEYNNVLKNRDRWGDPMAGLVKKPANKKEYPKYKGPWPPNRFNIPPGHRWDGVDRGNGFESKMFLSKNTKVARADAAYQWSTEDIECEVVLTTGVQCKWRDSQPTPSNSTNSHPQHAVGSPYGQRGVEKFFMEDTIARVTTVSCPSKKCATPYPLPISDAELSNRETDYNPDFLKRMISKLDWDVLTSTAYSLGFDNLPKLMPEEKDMDDDFFKALHHVLLEVRVMQGRMVCTGCGHIYIIKDSIPNMLLQEDEV</sequence>
<proteinExistence type="inferred from homology"/>
<name>A0A507CMF8_9FUNG</name>
<feature type="region of interest" description="Disordered" evidence="2">
    <location>
        <begin position="210"/>
        <end position="229"/>
    </location>
</feature>
<dbReference type="GO" id="GO:0000398">
    <property type="term" value="P:mRNA splicing, via spliceosome"/>
    <property type="evidence" value="ECO:0007669"/>
    <property type="project" value="TreeGrafter"/>
</dbReference>
<evidence type="ECO:0000256" key="2">
    <source>
        <dbReference type="SAM" id="MobiDB-lite"/>
    </source>
</evidence>
<accession>A0A507CMF8</accession>
<dbReference type="STRING" id="286115.A0A507CMF8"/>
<dbReference type="VEuPathDB" id="FungiDB:SeMB42_g06115"/>
<dbReference type="Proteomes" id="UP000317494">
    <property type="component" value="Unassembled WGS sequence"/>
</dbReference>
<organism evidence="3 4">
    <name type="scientific">Synchytrium endobioticum</name>
    <dbReference type="NCBI Taxonomy" id="286115"/>
    <lineage>
        <taxon>Eukaryota</taxon>
        <taxon>Fungi</taxon>
        <taxon>Fungi incertae sedis</taxon>
        <taxon>Chytridiomycota</taxon>
        <taxon>Chytridiomycota incertae sedis</taxon>
        <taxon>Chytridiomycetes</taxon>
        <taxon>Synchytriales</taxon>
        <taxon>Synchytriaceae</taxon>
        <taxon>Synchytrium</taxon>
    </lineage>
</organism>
<dbReference type="GO" id="GO:0070274">
    <property type="term" value="C:RES complex"/>
    <property type="evidence" value="ECO:0007669"/>
    <property type="project" value="TreeGrafter"/>
</dbReference>
<dbReference type="EMBL" id="QEAN01000324">
    <property type="protein sequence ID" value="TPX40174.1"/>
    <property type="molecule type" value="Genomic_DNA"/>
</dbReference>
<evidence type="ECO:0000313" key="4">
    <source>
        <dbReference type="Proteomes" id="UP000317494"/>
    </source>
</evidence>
<dbReference type="SUPFAM" id="SSF158997">
    <property type="entry name" value="Trm112p-like"/>
    <property type="match status" value="1"/>
</dbReference>
<protein>
    <submittedName>
        <fullName evidence="3">Uncharacterized protein</fullName>
    </submittedName>
</protein>
<evidence type="ECO:0000313" key="3">
    <source>
        <dbReference type="EMBL" id="TPX40174.1"/>
    </source>
</evidence>
<comment type="caution">
    <text evidence="3">The sequence shown here is derived from an EMBL/GenBank/DDBJ whole genome shotgun (WGS) entry which is preliminary data.</text>
</comment>
<dbReference type="InterPro" id="IPR018609">
    <property type="entry name" value="Bud13"/>
</dbReference>
<dbReference type="InterPro" id="IPR051112">
    <property type="entry name" value="CWC26_splicing_factor"/>
</dbReference>
<reference evidence="3 4" key="1">
    <citation type="journal article" date="2019" name="Sci. Rep.">
        <title>Comparative genomics of chytrid fungi reveal insights into the obligate biotrophic and pathogenic lifestyle of Synchytrium endobioticum.</title>
        <authorList>
            <person name="van de Vossenberg B.T.L.H."/>
            <person name="Warris S."/>
            <person name="Nguyen H.D.T."/>
            <person name="van Gent-Pelzer M.P.E."/>
            <person name="Joly D.L."/>
            <person name="van de Geest H.C."/>
            <person name="Bonants P.J.M."/>
            <person name="Smith D.S."/>
            <person name="Levesque C.A."/>
            <person name="van der Lee T.A.J."/>
        </authorList>
    </citation>
    <scope>NUCLEOTIDE SEQUENCE [LARGE SCALE GENOMIC DNA]</scope>
    <source>
        <strain evidence="3 4">MB42</strain>
    </source>
</reference>
<dbReference type="GO" id="GO:0005684">
    <property type="term" value="C:U2-type spliceosomal complex"/>
    <property type="evidence" value="ECO:0007669"/>
    <property type="project" value="TreeGrafter"/>
</dbReference>
<dbReference type="GO" id="GO:0003723">
    <property type="term" value="F:RNA binding"/>
    <property type="evidence" value="ECO:0007669"/>
    <property type="project" value="TreeGrafter"/>
</dbReference>
<dbReference type="PANTHER" id="PTHR31809:SF0">
    <property type="entry name" value="BUD13 HOMOLOG"/>
    <property type="match status" value="1"/>
</dbReference>
<evidence type="ECO:0000256" key="1">
    <source>
        <dbReference type="ARBA" id="ARBA00011069"/>
    </source>
</evidence>